<name>A0A220S2V2_9NEIS</name>
<dbReference type="InterPro" id="IPR013785">
    <property type="entry name" value="Aldolase_TIM"/>
</dbReference>
<evidence type="ECO:0000256" key="6">
    <source>
        <dbReference type="ARBA" id="ARBA00023014"/>
    </source>
</evidence>
<dbReference type="InterPro" id="IPR058240">
    <property type="entry name" value="rSAM_sf"/>
</dbReference>
<dbReference type="SMART" id="SM00729">
    <property type="entry name" value="Elp3"/>
    <property type="match status" value="1"/>
</dbReference>
<proteinExistence type="predicted"/>
<dbReference type="PROSITE" id="PS51918">
    <property type="entry name" value="RADICAL_SAM"/>
    <property type="match status" value="1"/>
</dbReference>
<dbReference type="InterPro" id="IPR006638">
    <property type="entry name" value="Elp3/MiaA/NifB-like_rSAM"/>
</dbReference>
<dbReference type="SFLD" id="SFLDG01067">
    <property type="entry name" value="SPASM/twitch_domain_containing"/>
    <property type="match status" value="1"/>
</dbReference>
<keyword evidence="5" id="KW-0408">Iron</keyword>
<evidence type="ECO:0000313" key="10">
    <source>
        <dbReference type="Proteomes" id="UP000198238"/>
    </source>
</evidence>
<keyword evidence="10" id="KW-1185">Reference proteome</keyword>
<evidence type="ECO:0000256" key="5">
    <source>
        <dbReference type="ARBA" id="ARBA00023004"/>
    </source>
</evidence>
<evidence type="ECO:0000256" key="1">
    <source>
        <dbReference type="ARBA" id="ARBA00001966"/>
    </source>
</evidence>
<organism evidence="9 10">
    <name type="scientific">Neisseria chenwenguii</name>
    <dbReference type="NCBI Taxonomy" id="1853278"/>
    <lineage>
        <taxon>Bacteria</taxon>
        <taxon>Pseudomonadati</taxon>
        <taxon>Pseudomonadota</taxon>
        <taxon>Betaproteobacteria</taxon>
        <taxon>Neisseriales</taxon>
        <taxon>Neisseriaceae</taxon>
        <taxon>Neisseria</taxon>
    </lineage>
</organism>
<dbReference type="SFLD" id="SFLDS00029">
    <property type="entry name" value="Radical_SAM"/>
    <property type="match status" value="1"/>
</dbReference>
<dbReference type="OrthoDB" id="308557at2"/>
<dbReference type="InterPro" id="IPR007197">
    <property type="entry name" value="rSAM"/>
</dbReference>
<gene>
    <name evidence="9" type="ORF">BG910_07010</name>
</gene>
<evidence type="ECO:0000256" key="3">
    <source>
        <dbReference type="ARBA" id="ARBA00022691"/>
    </source>
</evidence>
<dbReference type="NCBIfam" id="NF038283">
    <property type="entry name" value="viperin_w_prok"/>
    <property type="match status" value="1"/>
</dbReference>
<evidence type="ECO:0000256" key="2">
    <source>
        <dbReference type="ARBA" id="ARBA00022485"/>
    </source>
</evidence>
<dbReference type="GO" id="GO:0003824">
    <property type="term" value="F:catalytic activity"/>
    <property type="evidence" value="ECO:0007669"/>
    <property type="project" value="InterPro"/>
</dbReference>
<evidence type="ECO:0000256" key="8">
    <source>
        <dbReference type="ARBA" id="ARBA00039667"/>
    </source>
</evidence>
<dbReference type="KEGG" id="nei:BG910_07010"/>
<accession>A0A220S2V2</accession>
<evidence type="ECO:0000256" key="4">
    <source>
        <dbReference type="ARBA" id="ARBA00022723"/>
    </source>
</evidence>
<dbReference type="InterPro" id="IPR051196">
    <property type="entry name" value="RSAD2/Viperin_antiviral"/>
</dbReference>
<dbReference type="CDD" id="cd01335">
    <property type="entry name" value="Radical_SAM"/>
    <property type="match status" value="1"/>
</dbReference>
<sequence>MNNQELTINWHIAEACNYVCRYCFAKWEKSGRELLHFSDGIAAMITEIAKLPVLFNQQKGTSFDSVRLNLVGGEPLLYKAQTMQIIRAAREQGLALSMVTNGSLLDDEWCEVIARDFKGIGISIDSVSGQTNLDIGRHAKNQLMPSEQVVRRIQAIRAGNPNIGIKINTVVNQLNYRENMADFIAEVAPDKWKIFKMLPMITEDLSIDDTQFQQFLDRHQEFHHLICSENNNEMVDSYVMIDPLGRFFRNSLQVCGGYRYSQPIYQVGAERALTEMYVDTEKYRQRYITIKQRKAA</sequence>
<dbReference type="GO" id="GO:0051539">
    <property type="term" value="F:4 iron, 4 sulfur cluster binding"/>
    <property type="evidence" value="ECO:0007669"/>
    <property type="project" value="UniProtKB-KW"/>
</dbReference>
<protein>
    <recommendedName>
        <fullName evidence="8">S-adenosylmethionine-dependent nucleotide dehydratase</fullName>
    </recommendedName>
</protein>
<dbReference type="GO" id="GO:0046872">
    <property type="term" value="F:metal ion binding"/>
    <property type="evidence" value="ECO:0007669"/>
    <property type="project" value="UniProtKB-KW"/>
</dbReference>
<keyword evidence="7" id="KW-0051">Antiviral defense</keyword>
<keyword evidence="3" id="KW-0949">S-adenosyl-L-methionine</keyword>
<dbReference type="Proteomes" id="UP000198238">
    <property type="component" value="Chromosome"/>
</dbReference>
<evidence type="ECO:0000256" key="7">
    <source>
        <dbReference type="ARBA" id="ARBA00023118"/>
    </source>
</evidence>
<keyword evidence="4" id="KW-0479">Metal-binding</keyword>
<comment type="cofactor">
    <cofactor evidence="1">
        <name>[4Fe-4S] cluster</name>
        <dbReference type="ChEBI" id="CHEBI:49883"/>
    </cofactor>
</comment>
<evidence type="ECO:0000313" key="9">
    <source>
        <dbReference type="EMBL" id="ASK27525.1"/>
    </source>
</evidence>
<dbReference type="PANTHER" id="PTHR21339:SF0">
    <property type="entry name" value="S-ADENOSYLMETHIONINE-DEPENDENT NUCLEOTIDE DEHYDRATASE RSAD2"/>
    <property type="match status" value="1"/>
</dbReference>
<dbReference type="Gene3D" id="3.20.20.70">
    <property type="entry name" value="Aldolase class I"/>
    <property type="match status" value="1"/>
</dbReference>
<dbReference type="RefSeq" id="WP_089036226.1">
    <property type="nucleotide sequence ID" value="NZ_CP022278.1"/>
</dbReference>
<reference evidence="9 10" key="1">
    <citation type="submission" date="2017-06" db="EMBL/GenBank/DDBJ databases">
        <title>Neisseria chenwenguii sp. nov., isolated from the intestinal contents of Tibetan Plateau Pika in Yushu, Qinghai Province, China.</title>
        <authorList>
            <person name="Zhang G."/>
        </authorList>
    </citation>
    <scope>NUCLEOTIDE SEQUENCE [LARGE SCALE GENOMIC DNA]</scope>
    <source>
        <strain evidence="9 10">10023</strain>
    </source>
</reference>
<dbReference type="GO" id="GO:0051607">
    <property type="term" value="P:defense response to virus"/>
    <property type="evidence" value="ECO:0007669"/>
    <property type="project" value="UniProtKB-KW"/>
</dbReference>
<dbReference type="SFLD" id="SFLDG01088">
    <property type="entry name" value="antiviral_proteins"/>
    <property type="match status" value="1"/>
</dbReference>
<keyword evidence="2" id="KW-0004">4Fe-4S</keyword>
<dbReference type="AlphaFoldDB" id="A0A220S2V2"/>
<keyword evidence="6" id="KW-0411">Iron-sulfur</keyword>
<dbReference type="PANTHER" id="PTHR21339">
    <property type="entry name" value="RADICAL S-ADENOSYL METHIONINE DOMAIN-CONTAINING PROTEIN 2"/>
    <property type="match status" value="1"/>
</dbReference>
<dbReference type="EMBL" id="CP022278">
    <property type="protein sequence ID" value="ASK27525.1"/>
    <property type="molecule type" value="Genomic_DNA"/>
</dbReference>
<dbReference type="SUPFAM" id="SSF102114">
    <property type="entry name" value="Radical SAM enzymes"/>
    <property type="match status" value="1"/>
</dbReference>
<dbReference type="Pfam" id="PF04055">
    <property type="entry name" value="Radical_SAM"/>
    <property type="match status" value="1"/>
</dbReference>